<comment type="caution">
    <text evidence="31">The sequence shown here is derived from an EMBL/GenBank/DDBJ whole genome shotgun (WGS) entry which is preliminary data.</text>
</comment>
<keyword evidence="16 29" id="KW-1133">Transmembrane helix</keyword>
<evidence type="ECO:0000256" key="27">
    <source>
        <dbReference type="RuleBase" id="RU004973"/>
    </source>
</evidence>
<comment type="subcellular location">
    <subcellularLocation>
        <location evidence="2">Cell junction</location>
        <location evidence="2">Adherens junction</location>
    </subcellularLocation>
    <subcellularLocation>
        <location evidence="1 27">Cell membrane</location>
        <topology evidence="1 27">Lipid-anchor</topology>
        <orientation evidence="1 27">Cytoplasmic side</orientation>
    </subcellularLocation>
    <subcellularLocation>
        <location evidence="5">Cell membrane</location>
        <topology evidence="5">Multi-pass membrane protein</topology>
    </subcellularLocation>
    <subcellularLocation>
        <location evidence="3">Cytoplasm</location>
        <location evidence="3">Cytoskeleton</location>
        <location evidence="3">Microtubule organizing center</location>
        <location evidence="3">Centrosome</location>
        <location evidence="3">Centriolar satellite</location>
    </subcellularLocation>
    <subcellularLocation>
        <location evidence="4">Endosome membrane</location>
    </subcellularLocation>
</comment>
<keyword evidence="8" id="KW-0813">Transport</keyword>
<evidence type="ECO:0000256" key="25">
    <source>
        <dbReference type="ARBA" id="ARBA00023303"/>
    </source>
</evidence>
<dbReference type="EMBL" id="SWLE01000007">
    <property type="protein sequence ID" value="TNM98502.1"/>
    <property type="molecule type" value="Genomic_DNA"/>
</dbReference>
<dbReference type="InterPro" id="IPR036284">
    <property type="entry name" value="GGL_sf"/>
</dbReference>
<sequence length="809" mass="93006">MCGGGFSANKIDYRLLLLDSAVILVCFTSFVLCVRSVITGIQLQFEFGVFFHTHFHKAVTWSDRMEFVSGWYILIVVSDTLTIAGSALKIGIQTKYLTDYDVCSILLGTATLLVWVGVIRYLGFFKKYNILILTLRAAFPNVIRFCCCAAMMYLGYCFCGWIVLGPYHDKFQTLDKVTECLFSLLNGDDMYATFLRLRDKSYMVWLFSRLYLYSFISLFIYMVLSLFIALITDTYETIKELSSLGLSSPCIGATSAGRPSLNTVLALNAMYEMVQIHRRSMSTLEELEKEHLKKSSSLEHMQTNNSRLKAQLHLFIFTSIQDQLELSIREKFGLHETERQLQLKIKTLQSCLKTEKDEVQKLQNIIASRATQYSHDAKRKEREAAKLKERLSQLLIDRKDKKLAIDVLNSLGRADGKRSHWKTAKVTASHEGEMYKSLLSDYEASQRSLMLENSELKKVLQQMKKDMIHILSPRQASNRGACADDSQEQVDLDREEEAGDCCRDTLDQSCEHAREQLTNSIRQQWRKLRNHVEKLDSQASQVQNQLQAGKDVIPRETHEDEMEEMRREVQQCKEFIQAQQQLLQQQLNSSLDDETAAFLNDCYTLEEKERLKEEWRLFEEQKRNFARERKNFTEAAIRLGREKKAFQEDRDTWLKNQFLNMTPFTDRRRCSSSDGQSALSIILPGTRIEAAGKIPASAKVETLVSAPKIDFDVRTWRASSPEARYPPYLRRAFFLKKKPSKMSGSSNIVVMKKVVQQLRFEASINRVKVSQAAADLQQFCMQNALQDPLLTGVSSSTNPFRPQKVCSFL</sequence>
<dbReference type="InterPro" id="IPR015898">
    <property type="entry name" value="G-protein_gamma-like_dom"/>
</dbReference>
<evidence type="ECO:0000256" key="26">
    <source>
        <dbReference type="ARBA" id="ARBA00036634"/>
    </source>
</evidence>
<feature type="transmembrane region" description="Helical" evidence="29">
    <location>
        <begin position="102"/>
        <end position="122"/>
    </location>
</feature>
<evidence type="ECO:0000256" key="12">
    <source>
        <dbReference type="ARBA" id="ARBA00022692"/>
    </source>
</evidence>
<feature type="domain" description="G protein gamma" evidence="30">
    <location>
        <begin position="744"/>
        <end position="809"/>
    </location>
</feature>
<keyword evidence="18" id="KW-0406">Ion transport</keyword>
<dbReference type="PROSITE" id="PS50058">
    <property type="entry name" value="G_PROTEIN_GAMMA"/>
    <property type="match status" value="1"/>
</dbReference>
<comment type="function">
    <text evidence="27">Guanine nucleotide-binding proteins (G proteins) are involved as a modulator or transducer in various transmembrane signaling systems. The beta and gamma chains are required for the GTPase activity, for replacement of GDP by GTP, and for G protein-effector interaction.</text>
</comment>
<dbReference type="InterPro" id="IPR052300">
    <property type="entry name" value="Adhesion_Centrosome_assoc"/>
</dbReference>
<name>A0A4Z2C2N0_9TELE</name>
<dbReference type="Gene3D" id="4.10.260.10">
    <property type="entry name" value="Transducin (heterotrimeric G protein), gamma chain"/>
    <property type="match status" value="1"/>
</dbReference>
<dbReference type="GO" id="GO:0035735">
    <property type="term" value="P:intraciliary transport involved in cilium assembly"/>
    <property type="evidence" value="ECO:0007669"/>
    <property type="project" value="TreeGrafter"/>
</dbReference>
<dbReference type="FunFam" id="4.10.260.10:FF:000001">
    <property type="entry name" value="Guanine nucleotide-binding protein subunit gamma"/>
    <property type="match status" value="1"/>
</dbReference>
<evidence type="ECO:0000256" key="8">
    <source>
        <dbReference type="ARBA" id="ARBA00022448"/>
    </source>
</evidence>
<dbReference type="Pfam" id="PF00631">
    <property type="entry name" value="G-gamma"/>
    <property type="match status" value="1"/>
</dbReference>
<evidence type="ECO:0000256" key="3">
    <source>
        <dbReference type="ARBA" id="ARBA00004607"/>
    </source>
</evidence>
<evidence type="ECO:0000256" key="15">
    <source>
        <dbReference type="ARBA" id="ARBA00022949"/>
    </source>
</evidence>
<dbReference type="GO" id="GO:0007155">
    <property type="term" value="P:cell adhesion"/>
    <property type="evidence" value="ECO:0007669"/>
    <property type="project" value="UniProtKB-KW"/>
</dbReference>
<keyword evidence="14" id="KW-0130">Cell adhesion</keyword>
<keyword evidence="32" id="KW-1185">Reference proteome</keyword>
<evidence type="ECO:0000256" key="19">
    <source>
        <dbReference type="ARBA" id="ARBA00023136"/>
    </source>
</evidence>
<keyword evidence="24" id="KW-0636">Prenylation</keyword>
<dbReference type="PANTHER" id="PTHR46507">
    <property type="entry name" value="AFADIN- AND ALPHA-ACTININ-BINDING PROTEIN"/>
    <property type="match status" value="1"/>
</dbReference>
<comment type="subunit">
    <text evidence="27">G proteins are composed of 3 units; alpha, beta and gamma.</text>
</comment>
<keyword evidence="21" id="KW-0206">Cytoskeleton</keyword>
<keyword evidence="12 29" id="KW-0812">Transmembrane</keyword>
<evidence type="ECO:0000256" key="20">
    <source>
        <dbReference type="ARBA" id="ARBA00023157"/>
    </source>
</evidence>
<dbReference type="SMART" id="SM00224">
    <property type="entry name" value="GGL"/>
    <property type="match status" value="1"/>
</dbReference>
<keyword evidence="10" id="KW-0488">Methylation</keyword>
<gene>
    <name evidence="31" type="ORF">fugu_014748</name>
</gene>
<dbReference type="GO" id="GO:0010008">
    <property type="term" value="C:endosome membrane"/>
    <property type="evidence" value="ECO:0007669"/>
    <property type="project" value="UniProtKB-SubCell"/>
</dbReference>
<dbReference type="InterPro" id="IPR001770">
    <property type="entry name" value="G-protein_gamma"/>
</dbReference>
<evidence type="ECO:0000256" key="5">
    <source>
        <dbReference type="ARBA" id="ARBA00004651"/>
    </source>
</evidence>
<protein>
    <recommendedName>
        <fullName evidence="27">Guanine nucleotide-binding protein subunit gamma</fullName>
    </recommendedName>
</protein>
<keyword evidence="20" id="KW-1015">Disulfide bond</keyword>
<keyword evidence="11" id="KW-0963">Cytoplasm</keyword>
<feature type="coiled-coil region" evidence="28">
    <location>
        <begin position="345"/>
        <end position="397"/>
    </location>
</feature>
<dbReference type="GO" id="GO:0007186">
    <property type="term" value="P:G protein-coupled receptor signaling pathway"/>
    <property type="evidence" value="ECO:0007669"/>
    <property type="project" value="InterPro"/>
</dbReference>
<evidence type="ECO:0000256" key="18">
    <source>
        <dbReference type="ARBA" id="ARBA00023065"/>
    </source>
</evidence>
<dbReference type="Gene3D" id="1.10.287.70">
    <property type="match status" value="1"/>
</dbReference>
<evidence type="ECO:0000313" key="31">
    <source>
        <dbReference type="EMBL" id="TNM98502.1"/>
    </source>
</evidence>
<evidence type="ECO:0000256" key="22">
    <source>
        <dbReference type="ARBA" id="ARBA00023224"/>
    </source>
</evidence>
<dbReference type="Proteomes" id="UP000516260">
    <property type="component" value="Chromosome 15"/>
</dbReference>
<feature type="coiled-coil region" evidence="28">
    <location>
        <begin position="555"/>
        <end position="582"/>
    </location>
</feature>
<evidence type="ECO:0000256" key="17">
    <source>
        <dbReference type="ARBA" id="ARBA00023054"/>
    </source>
</evidence>
<dbReference type="InterPro" id="IPR013122">
    <property type="entry name" value="PKD1_2_channel"/>
</dbReference>
<evidence type="ECO:0000259" key="30">
    <source>
        <dbReference type="PROSITE" id="PS50058"/>
    </source>
</evidence>
<dbReference type="InterPro" id="IPR021622">
    <property type="entry name" value="Afadin/alpha-actinin-bd"/>
</dbReference>
<evidence type="ECO:0000256" key="14">
    <source>
        <dbReference type="ARBA" id="ARBA00022889"/>
    </source>
</evidence>
<evidence type="ECO:0000256" key="10">
    <source>
        <dbReference type="ARBA" id="ARBA00022481"/>
    </source>
</evidence>
<keyword evidence="13" id="KW-0967">Endosome</keyword>
<dbReference type="SUPFAM" id="SSF48670">
    <property type="entry name" value="Transducin (heterotrimeric G protein), gamma chain"/>
    <property type="match status" value="1"/>
</dbReference>
<keyword evidence="17 28" id="KW-0175">Coiled coil</keyword>
<evidence type="ECO:0000256" key="28">
    <source>
        <dbReference type="SAM" id="Coils"/>
    </source>
</evidence>
<dbReference type="SMART" id="SM01224">
    <property type="entry name" value="G_gamma"/>
    <property type="match status" value="1"/>
</dbReference>
<keyword evidence="23 27" id="KW-0449">Lipoprotein</keyword>
<evidence type="ECO:0000256" key="2">
    <source>
        <dbReference type="ARBA" id="ARBA00004536"/>
    </source>
</evidence>
<keyword evidence="19 27" id="KW-0472">Membrane</keyword>
<feature type="transmembrane region" description="Helical" evidence="29">
    <location>
        <begin position="142"/>
        <end position="164"/>
    </location>
</feature>
<dbReference type="AlphaFoldDB" id="A0A4Z2C2N0"/>
<evidence type="ECO:0000256" key="6">
    <source>
        <dbReference type="ARBA" id="ARBA00007431"/>
    </source>
</evidence>
<evidence type="ECO:0000256" key="4">
    <source>
        <dbReference type="ARBA" id="ARBA00004608"/>
    </source>
</evidence>
<evidence type="ECO:0000256" key="23">
    <source>
        <dbReference type="ARBA" id="ARBA00023288"/>
    </source>
</evidence>
<organism evidence="31 32">
    <name type="scientific">Takifugu bimaculatus</name>
    <dbReference type="NCBI Taxonomy" id="433685"/>
    <lineage>
        <taxon>Eukaryota</taxon>
        <taxon>Metazoa</taxon>
        <taxon>Chordata</taxon>
        <taxon>Craniata</taxon>
        <taxon>Vertebrata</taxon>
        <taxon>Euteleostomi</taxon>
        <taxon>Actinopterygii</taxon>
        <taxon>Neopterygii</taxon>
        <taxon>Teleostei</taxon>
        <taxon>Neoteleostei</taxon>
        <taxon>Acanthomorphata</taxon>
        <taxon>Eupercaria</taxon>
        <taxon>Tetraodontiformes</taxon>
        <taxon>Tetradontoidea</taxon>
        <taxon>Tetraodontidae</taxon>
        <taxon>Takifugu</taxon>
    </lineage>
</organism>
<evidence type="ECO:0000256" key="7">
    <source>
        <dbReference type="ARBA" id="ARBA00009291"/>
    </source>
</evidence>
<evidence type="ECO:0000256" key="11">
    <source>
        <dbReference type="ARBA" id="ARBA00022490"/>
    </source>
</evidence>
<dbReference type="GO" id="GO:0036064">
    <property type="term" value="C:ciliary basal body"/>
    <property type="evidence" value="ECO:0007669"/>
    <property type="project" value="TreeGrafter"/>
</dbReference>
<comment type="catalytic activity">
    <reaction evidence="26">
        <text>Ca(2+)(in) = Ca(2+)(out)</text>
        <dbReference type="Rhea" id="RHEA:29671"/>
        <dbReference type="ChEBI" id="CHEBI:29108"/>
    </reaction>
</comment>
<dbReference type="GO" id="GO:0005912">
    <property type="term" value="C:adherens junction"/>
    <property type="evidence" value="ECO:0007669"/>
    <property type="project" value="UniProtKB-SubCell"/>
</dbReference>
<reference evidence="31 32" key="1">
    <citation type="submission" date="2019-04" db="EMBL/GenBank/DDBJ databases">
        <title>The sequence and de novo assembly of Takifugu bimaculatus genome using PacBio and Hi-C technologies.</title>
        <authorList>
            <person name="Xu P."/>
            <person name="Liu B."/>
            <person name="Zhou Z."/>
        </authorList>
    </citation>
    <scope>NUCLEOTIDE SEQUENCE [LARGE SCALE GENOMIC DNA]</scope>
    <source>
        <strain evidence="31">TB-2018</strain>
        <tissue evidence="31">Muscle</tissue>
    </source>
</reference>
<feature type="transmembrane region" description="Helical" evidence="29">
    <location>
        <begin position="210"/>
        <end position="231"/>
    </location>
</feature>
<accession>A0A4Z2C2N0</accession>
<keyword evidence="22 27" id="KW-0807">Transducer</keyword>
<dbReference type="PANTHER" id="PTHR46507:SF2">
    <property type="entry name" value="AFADIN- AND ALPHA-ACTININ-BINDING PROTEIN"/>
    <property type="match status" value="1"/>
</dbReference>
<evidence type="ECO:0000256" key="13">
    <source>
        <dbReference type="ARBA" id="ARBA00022753"/>
    </source>
</evidence>
<dbReference type="GO" id="GO:0008324">
    <property type="term" value="F:monoatomic cation transmembrane transporter activity"/>
    <property type="evidence" value="ECO:0007669"/>
    <property type="project" value="UniProtKB-ARBA"/>
</dbReference>
<comment type="similarity">
    <text evidence="7">Belongs to the ADIP family.</text>
</comment>
<feature type="transmembrane region" description="Helical" evidence="29">
    <location>
        <begin position="71"/>
        <end position="90"/>
    </location>
</feature>
<dbReference type="Pfam" id="PF08016">
    <property type="entry name" value="PKD_channel"/>
    <property type="match status" value="1"/>
</dbReference>
<dbReference type="GO" id="GO:0031681">
    <property type="term" value="F:G-protein beta-subunit binding"/>
    <property type="evidence" value="ECO:0007669"/>
    <property type="project" value="InterPro"/>
</dbReference>
<evidence type="ECO:0000256" key="24">
    <source>
        <dbReference type="ARBA" id="ARBA00023289"/>
    </source>
</evidence>
<dbReference type="PRINTS" id="PR00321">
    <property type="entry name" value="GPROTEING"/>
</dbReference>
<keyword evidence="9 27" id="KW-1003">Cell membrane</keyword>
<evidence type="ECO:0000313" key="32">
    <source>
        <dbReference type="Proteomes" id="UP000516260"/>
    </source>
</evidence>
<evidence type="ECO:0000256" key="9">
    <source>
        <dbReference type="ARBA" id="ARBA00022475"/>
    </source>
</evidence>
<keyword evidence="25" id="KW-0407">Ion channel</keyword>
<dbReference type="GO" id="GO:0034451">
    <property type="term" value="C:centriolar satellite"/>
    <property type="evidence" value="ECO:0007669"/>
    <property type="project" value="UniProtKB-SubCell"/>
</dbReference>
<evidence type="ECO:0000256" key="16">
    <source>
        <dbReference type="ARBA" id="ARBA00022989"/>
    </source>
</evidence>
<dbReference type="CDD" id="cd00068">
    <property type="entry name" value="GGL"/>
    <property type="match status" value="1"/>
</dbReference>
<evidence type="ECO:0000256" key="1">
    <source>
        <dbReference type="ARBA" id="ARBA00004342"/>
    </source>
</evidence>
<comment type="similarity">
    <text evidence="6 27">Belongs to the G protein gamma family.</text>
</comment>
<proteinExistence type="inferred from homology"/>
<dbReference type="FunFam" id="1.10.287.70:FF:000033">
    <property type="entry name" value="Mucolipin 1"/>
    <property type="match status" value="1"/>
</dbReference>
<dbReference type="GO" id="GO:0005834">
    <property type="term" value="C:heterotrimeric G-protein complex"/>
    <property type="evidence" value="ECO:0007669"/>
    <property type="project" value="InterPro"/>
</dbReference>
<dbReference type="Pfam" id="PF11559">
    <property type="entry name" value="ADIP"/>
    <property type="match status" value="1"/>
</dbReference>
<evidence type="ECO:0000256" key="29">
    <source>
        <dbReference type="SAM" id="Phobius"/>
    </source>
</evidence>
<keyword evidence="15" id="KW-0965">Cell junction</keyword>
<evidence type="ECO:0000256" key="21">
    <source>
        <dbReference type="ARBA" id="ARBA00023212"/>
    </source>
</evidence>
<feature type="transmembrane region" description="Helical" evidence="29">
    <location>
        <begin position="15"/>
        <end position="38"/>
    </location>
</feature>